<dbReference type="Pfam" id="PF13581">
    <property type="entry name" value="HATPase_c_2"/>
    <property type="match status" value="1"/>
</dbReference>
<evidence type="ECO:0000256" key="4">
    <source>
        <dbReference type="ARBA" id="ARBA00022448"/>
    </source>
</evidence>
<name>E0RXP9_BUTPB</name>
<dbReference type="InterPro" id="IPR002528">
    <property type="entry name" value="MATE_fam"/>
</dbReference>
<dbReference type="KEGG" id="bpb:bpr_I1739"/>
<evidence type="ECO:0000256" key="5">
    <source>
        <dbReference type="ARBA" id="ARBA00031636"/>
    </source>
</evidence>
<feature type="transmembrane region" description="Helical" evidence="6">
    <location>
        <begin position="163"/>
        <end position="183"/>
    </location>
</feature>
<dbReference type="GO" id="GO:0005886">
    <property type="term" value="C:plasma membrane"/>
    <property type="evidence" value="ECO:0007669"/>
    <property type="project" value="TreeGrafter"/>
</dbReference>
<feature type="transmembrane region" description="Helical" evidence="6">
    <location>
        <begin position="12"/>
        <end position="32"/>
    </location>
</feature>
<keyword evidence="6" id="KW-1133">Transmembrane helix</keyword>
<dbReference type="Gene3D" id="3.30.565.10">
    <property type="entry name" value="Histidine kinase-like ATPase, C-terminal domain"/>
    <property type="match status" value="1"/>
</dbReference>
<dbReference type="InterPro" id="IPR050222">
    <property type="entry name" value="MATE_MdtK"/>
</dbReference>
<dbReference type="eggNOG" id="COG0534">
    <property type="taxonomic scope" value="Bacteria"/>
</dbReference>
<feature type="transmembrane region" description="Helical" evidence="6">
    <location>
        <begin position="272"/>
        <end position="296"/>
    </location>
</feature>
<feature type="transmembrane region" description="Helical" evidence="6">
    <location>
        <begin position="352"/>
        <end position="370"/>
    </location>
</feature>
<dbReference type="PANTHER" id="PTHR43298">
    <property type="entry name" value="MULTIDRUG RESISTANCE PROTEIN NORM-RELATED"/>
    <property type="match status" value="1"/>
</dbReference>
<feature type="transmembrane region" description="Helical" evidence="6">
    <location>
        <begin position="89"/>
        <end position="112"/>
    </location>
</feature>
<comment type="similarity">
    <text evidence="2">Belongs to the multi antimicrobial extrusion (MATE) (TC 2.A.66.1) family.</text>
</comment>
<keyword evidence="4" id="KW-0813">Transport</keyword>
<dbReference type="PANTHER" id="PTHR43298:SF2">
    <property type="entry name" value="FMN_FAD EXPORTER YEEO-RELATED"/>
    <property type="match status" value="1"/>
</dbReference>
<feature type="transmembrane region" description="Helical" evidence="6">
    <location>
        <begin position="317"/>
        <end position="340"/>
    </location>
</feature>
<organism evidence="8 9">
    <name type="scientific">Butyrivibrio proteoclasticus (strain ATCC 51982 / DSM 14932 / B316)</name>
    <name type="common">Clostridium proteoclasticum</name>
    <dbReference type="NCBI Taxonomy" id="515622"/>
    <lineage>
        <taxon>Bacteria</taxon>
        <taxon>Bacillati</taxon>
        <taxon>Bacillota</taxon>
        <taxon>Clostridia</taxon>
        <taxon>Lachnospirales</taxon>
        <taxon>Lachnospiraceae</taxon>
        <taxon>Butyrivibrio</taxon>
    </lineage>
</organism>
<dbReference type="Proteomes" id="UP000001299">
    <property type="component" value="Chromosome 1"/>
</dbReference>
<protein>
    <recommendedName>
        <fullName evidence="3">Probable multidrug resistance protein NorM</fullName>
    </recommendedName>
    <alternativeName>
        <fullName evidence="5">Multidrug-efflux transporter</fullName>
    </alternativeName>
</protein>
<dbReference type="EMBL" id="CP001810">
    <property type="protein sequence ID" value="ADL34476.1"/>
    <property type="molecule type" value="Genomic_DNA"/>
</dbReference>
<evidence type="ECO:0000313" key="9">
    <source>
        <dbReference type="Proteomes" id="UP000001299"/>
    </source>
</evidence>
<dbReference type="STRING" id="515622.bpr_I1739"/>
<accession>E0RXP9</accession>
<dbReference type="CDD" id="cd16936">
    <property type="entry name" value="HATPase_RsbW-like"/>
    <property type="match status" value="1"/>
</dbReference>
<dbReference type="RefSeq" id="WP_013281130.1">
    <property type="nucleotide sequence ID" value="NC_014387.1"/>
</dbReference>
<feature type="domain" description="Histidine kinase/HSP90-like ATPase" evidence="7">
    <location>
        <begin position="467"/>
        <end position="585"/>
    </location>
</feature>
<dbReference type="AlphaFoldDB" id="E0RXP9"/>
<evidence type="ECO:0000259" key="7">
    <source>
        <dbReference type="Pfam" id="PF13581"/>
    </source>
</evidence>
<feature type="transmembrane region" description="Helical" evidence="6">
    <location>
        <begin position="232"/>
        <end position="252"/>
    </location>
</feature>
<evidence type="ECO:0000256" key="2">
    <source>
        <dbReference type="ARBA" id="ARBA00010199"/>
    </source>
</evidence>
<comment type="function">
    <text evidence="1">Multidrug efflux pump.</text>
</comment>
<sequence length="593" mass="64932">MRKNTSMSSVLFFKLLPVQIMIVAMGSINSIVDGVVAGQFIDAVSVGVIGIFFVVVSILNATGSVLLGGSSVLSGRYIGSGDVDKTSGVFSLNLTLTTIISVLSAAILLIFPGAVATFCGADEHLKGILIPYIYGYAIGIFPQMMAQQLGTFLQLERQSKRNYAGVATMIICNILLNITFVAVFKLGLFGLALSTAICNWIYFFILVSYYLGGKSQLKYSFMKARWSDTLNMVKIGFPGALLVFCLAMRDVVLNRLLLSVAGQDGLSAKSSLSMVGGLFIALCLGGGSVVRMLGSVHVGEEDRDSIKELIKIGMTKALLFTLVIAVIVIASSGFVVRLFFADPTSNVYKLAYQYFVIYGISIPLIQVVQVETNYLQAMGKNICVNVFSFIDGFGSVVFPALILAPFLGVFGVWLATPIGIIISALVYPVYAIIHFRHIPRNIDEWLLFEKDFGVSDDDRLVVNISSMEDVARTSEQVNEFCKAHGYDRKASLYSALSLEEMARNVIEHGFTSDNKKHYLDARIVNKNEKILLRIKDDCPAFDPVSMKEQIKPDDPTRNIGIRMVMRLADEVDYQNLLGLNVLTVTIDRVRAKG</sequence>
<dbReference type="InterPro" id="IPR003594">
    <property type="entry name" value="HATPase_dom"/>
</dbReference>
<dbReference type="HOGENOM" id="CLU_459825_0_0_9"/>
<feature type="transmembrane region" description="Helical" evidence="6">
    <location>
        <begin position="410"/>
        <end position="433"/>
    </location>
</feature>
<feature type="transmembrane region" description="Helical" evidence="6">
    <location>
        <begin position="124"/>
        <end position="142"/>
    </location>
</feature>
<dbReference type="GO" id="GO:0015297">
    <property type="term" value="F:antiporter activity"/>
    <property type="evidence" value="ECO:0007669"/>
    <property type="project" value="InterPro"/>
</dbReference>
<keyword evidence="6" id="KW-0812">Transmembrane</keyword>
<keyword evidence="9" id="KW-1185">Reference proteome</keyword>
<keyword evidence="6" id="KW-0472">Membrane</keyword>
<dbReference type="GO" id="GO:0042910">
    <property type="term" value="F:xenobiotic transmembrane transporter activity"/>
    <property type="evidence" value="ECO:0007669"/>
    <property type="project" value="InterPro"/>
</dbReference>
<proteinExistence type="inferred from homology"/>
<feature type="transmembrane region" description="Helical" evidence="6">
    <location>
        <begin position="44"/>
        <end position="68"/>
    </location>
</feature>
<reference evidence="8 9" key="1">
    <citation type="journal article" date="2010" name="PLoS ONE">
        <title>The glycobiome of the rumen bacterium Butyrivibrio proteoclasticus B316(T) highlights adaptation to a polysaccharide-rich environment.</title>
        <authorList>
            <person name="Kelly W.J."/>
            <person name="Leahy S.C."/>
            <person name="Altermann E."/>
            <person name="Yeoman C.J."/>
            <person name="Dunne J.C."/>
            <person name="Kong Z."/>
            <person name="Pacheco D.M."/>
            <person name="Li D."/>
            <person name="Noel S.J."/>
            <person name="Moon C.D."/>
            <person name="Cookson A.L."/>
            <person name="Attwood G.T."/>
        </authorList>
    </citation>
    <scope>NUCLEOTIDE SEQUENCE [LARGE SCALE GENOMIC DNA]</scope>
    <source>
        <strain evidence="9">ATCC 51982 / DSM 14932 / B316</strain>
    </source>
</reference>
<feature type="transmembrane region" description="Helical" evidence="6">
    <location>
        <begin position="189"/>
        <end position="211"/>
    </location>
</feature>
<dbReference type="Pfam" id="PF01554">
    <property type="entry name" value="MatE"/>
    <property type="match status" value="2"/>
</dbReference>
<evidence type="ECO:0000256" key="3">
    <source>
        <dbReference type="ARBA" id="ARBA00020268"/>
    </source>
</evidence>
<evidence type="ECO:0000313" key="8">
    <source>
        <dbReference type="EMBL" id="ADL34476.1"/>
    </source>
</evidence>
<dbReference type="InterPro" id="IPR036890">
    <property type="entry name" value="HATPase_C_sf"/>
</dbReference>
<feature type="transmembrane region" description="Helical" evidence="6">
    <location>
        <begin position="382"/>
        <end position="404"/>
    </location>
</feature>
<evidence type="ECO:0000256" key="1">
    <source>
        <dbReference type="ARBA" id="ARBA00003408"/>
    </source>
</evidence>
<evidence type="ECO:0000256" key="6">
    <source>
        <dbReference type="SAM" id="Phobius"/>
    </source>
</evidence>
<gene>
    <name evidence="8" type="ordered locus">bpr_I1739</name>
</gene>
<dbReference type="eggNOG" id="COG2172">
    <property type="taxonomic scope" value="Bacteria"/>
</dbReference>